<gene>
    <name evidence="2" type="ORF">CBR_g19724</name>
</gene>
<feature type="region of interest" description="Disordered" evidence="1">
    <location>
        <begin position="1"/>
        <end position="64"/>
    </location>
</feature>
<name>A0A388JTS7_CHABU</name>
<evidence type="ECO:0000313" key="3">
    <source>
        <dbReference type="Proteomes" id="UP000265515"/>
    </source>
</evidence>
<proteinExistence type="predicted"/>
<feature type="region of interest" description="Disordered" evidence="1">
    <location>
        <begin position="144"/>
        <end position="163"/>
    </location>
</feature>
<dbReference type="EMBL" id="BFEA01000018">
    <property type="protein sequence ID" value="GBG61191.1"/>
    <property type="molecule type" value="Genomic_DNA"/>
</dbReference>
<sequence>MELIFLSTAPYEYHSATKSGQEKGKDDEREEEDDKPEEEHVEGGKDNELEEREQEEEGEDDEHNDLERALGRLKEQICPHRRRTLMQAADDGPDYVATSKAVLHVGLWHHSTGDSGSNAGQGGVWEDLRQCDDTMDGYFNEKQHSAEEQERDHQKQHNDVEQQREPVVLVGHELHSGEGSNAMSVLGHQAHDGGEARVLSDLQHVMKCVGIRCSCRNLFCGRTEGAAGKKCFPDRCRRSSRLGDRMIPAENDDATLEAHRQQ</sequence>
<protein>
    <submittedName>
        <fullName evidence="2">Uncharacterized protein</fullName>
    </submittedName>
</protein>
<feature type="compositionally biased region" description="Acidic residues" evidence="1">
    <location>
        <begin position="48"/>
        <end position="64"/>
    </location>
</feature>
<comment type="caution">
    <text evidence="2">The sequence shown here is derived from an EMBL/GenBank/DDBJ whole genome shotgun (WGS) entry which is preliminary data.</text>
</comment>
<accession>A0A388JTS7</accession>
<reference evidence="2 3" key="1">
    <citation type="journal article" date="2018" name="Cell">
        <title>The Chara Genome: Secondary Complexity and Implications for Plant Terrestrialization.</title>
        <authorList>
            <person name="Nishiyama T."/>
            <person name="Sakayama H."/>
            <person name="Vries J.D."/>
            <person name="Buschmann H."/>
            <person name="Saint-Marcoux D."/>
            <person name="Ullrich K.K."/>
            <person name="Haas F.B."/>
            <person name="Vanderstraeten L."/>
            <person name="Becker D."/>
            <person name="Lang D."/>
            <person name="Vosolsobe S."/>
            <person name="Rombauts S."/>
            <person name="Wilhelmsson P.K.I."/>
            <person name="Janitza P."/>
            <person name="Kern R."/>
            <person name="Heyl A."/>
            <person name="Rumpler F."/>
            <person name="Villalobos L.I.A.C."/>
            <person name="Clay J.M."/>
            <person name="Skokan R."/>
            <person name="Toyoda A."/>
            <person name="Suzuki Y."/>
            <person name="Kagoshima H."/>
            <person name="Schijlen E."/>
            <person name="Tajeshwar N."/>
            <person name="Catarino B."/>
            <person name="Hetherington A.J."/>
            <person name="Saltykova A."/>
            <person name="Bonnot C."/>
            <person name="Breuninger H."/>
            <person name="Symeonidi A."/>
            <person name="Radhakrishnan G.V."/>
            <person name="Van Nieuwerburgh F."/>
            <person name="Deforce D."/>
            <person name="Chang C."/>
            <person name="Karol K.G."/>
            <person name="Hedrich R."/>
            <person name="Ulvskov P."/>
            <person name="Glockner G."/>
            <person name="Delwiche C.F."/>
            <person name="Petrasek J."/>
            <person name="Van de Peer Y."/>
            <person name="Friml J."/>
            <person name="Beilby M."/>
            <person name="Dolan L."/>
            <person name="Kohara Y."/>
            <person name="Sugano S."/>
            <person name="Fujiyama A."/>
            <person name="Delaux P.-M."/>
            <person name="Quint M."/>
            <person name="TheiBen G."/>
            <person name="Hagemann M."/>
            <person name="Harholt J."/>
            <person name="Dunand C."/>
            <person name="Zachgo S."/>
            <person name="Langdale J."/>
            <person name="Maumus F."/>
            <person name="Straeten D.V.D."/>
            <person name="Gould S.B."/>
            <person name="Rensing S.A."/>
        </authorList>
    </citation>
    <scope>NUCLEOTIDE SEQUENCE [LARGE SCALE GENOMIC DNA]</scope>
    <source>
        <strain evidence="2 3">S276</strain>
    </source>
</reference>
<dbReference type="AlphaFoldDB" id="A0A388JTS7"/>
<organism evidence="2 3">
    <name type="scientific">Chara braunii</name>
    <name type="common">Braun's stonewort</name>
    <dbReference type="NCBI Taxonomy" id="69332"/>
    <lineage>
        <taxon>Eukaryota</taxon>
        <taxon>Viridiplantae</taxon>
        <taxon>Streptophyta</taxon>
        <taxon>Charophyceae</taxon>
        <taxon>Charales</taxon>
        <taxon>Characeae</taxon>
        <taxon>Chara</taxon>
    </lineage>
</organism>
<dbReference type="Gramene" id="GBG61191">
    <property type="protein sequence ID" value="GBG61191"/>
    <property type="gene ID" value="CBR_g19724"/>
</dbReference>
<keyword evidence="3" id="KW-1185">Reference proteome</keyword>
<evidence type="ECO:0000256" key="1">
    <source>
        <dbReference type="SAM" id="MobiDB-lite"/>
    </source>
</evidence>
<feature type="compositionally biased region" description="Basic and acidic residues" evidence="1">
    <location>
        <begin position="37"/>
        <end position="47"/>
    </location>
</feature>
<evidence type="ECO:0000313" key="2">
    <source>
        <dbReference type="EMBL" id="GBG61191.1"/>
    </source>
</evidence>
<dbReference type="Proteomes" id="UP000265515">
    <property type="component" value="Unassembled WGS sequence"/>
</dbReference>
<feature type="region of interest" description="Disordered" evidence="1">
    <location>
        <begin position="242"/>
        <end position="262"/>
    </location>
</feature>